<evidence type="ECO:0000256" key="2">
    <source>
        <dbReference type="ARBA" id="ARBA00004111"/>
    </source>
</evidence>
<evidence type="ECO:0000313" key="9">
    <source>
        <dbReference type="EMBL" id="CAL7939635.1"/>
    </source>
</evidence>
<evidence type="ECO:0000256" key="7">
    <source>
        <dbReference type="SAM" id="SignalP"/>
    </source>
</evidence>
<dbReference type="SUPFAM" id="SSF53474">
    <property type="entry name" value="alpha/beta-Hydrolases"/>
    <property type="match status" value="1"/>
</dbReference>
<keyword evidence="6" id="KW-0256">Endoplasmic reticulum</keyword>
<feature type="signal peptide" evidence="7">
    <location>
        <begin position="1"/>
        <end position="16"/>
    </location>
</feature>
<name>A0ABP1NF74_XYLVO</name>
<comment type="caution">
    <text evidence="9">The sequence shown here is derived from an EMBL/GenBank/DDBJ whole genome shotgun (WGS) entry which is preliminary data.</text>
</comment>
<evidence type="ECO:0000259" key="8">
    <source>
        <dbReference type="Pfam" id="PF06441"/>
    </source>
</evidence>
<protein>
    <recommendedName>
        <fullName evidence="6">Epoxide hydrolase</fullName>
        <ecNumber evidence="6">3.3.2.9</ecNumber>
    </recommendedName>
</protein>
<dbReference type="PIRSF" id="PIRSF001112">
    <property type="entry name" value="Epoxide_hydrolase"/>
    <property type="match status" value="1"/>
</dbReference>
<keyword evidence="7" id="KW-0732">Signal</keyword>
<organism evidence="9 10">
    <name type="scientific">Xylocopa violacea</name>
    <name type="common">Violet carpenter bee</name>
    <name type="synonym">Apis violacea</name>
    <dbReference type="NCBI Taxonomy" id="135666"/>
    <lineage>
        <taxon>Eukaryota</taxon>
        <taxon>Metazoa</taxon>
        <taxon>Ecdysozoa</taxon>
        <taxon>Arthropoda</taxon>
        <taxon>Hexapoda</taxon>
        <taxon>Insecta</taxon>
        <taxon>Pterygota</taxon>
        <taxon>Neoptera</taxon>
        <taxon>Endopterygota</taxon>
        <taxon>Hymenoptera</taxon>
        <taxon>Apocrita</taxon>
        <taxon>Aculeata</taxon>
        <taxon>Apoidea</taxon>
        <taxon>Anthophila</taxon>
        <taxon>Apidae</taxon>
        <taxon>Xylocopa</taxon>
        <taxon>Xylocopa</taxon>
    </lineage>
</organism>
<dbReference type="InterPro" id="IPR010497">
    <property type="entry name" value="Epoxide_hydro_N"/>
</dbReference>
<proteinExistence type="inferred from homology"/>
<dbReference type="PRINTS" id="PR00412">
    <property type="entry name" value="EPOXHYDRLASE"/>
</dbReference>
<gene>
    <name evidence="9" type="ORF">XYLVIOL_LOCUS4013</name>
</gene>
<feature type="chain" id="PRO_5045982852" description="Epoxide hydrolase" evidence="7">
    <location>
        <begin position="17"/>
        <end position="457"/>
    </location>
</feature>
<dbReference type="EC" id="3.3.2.9" evidence="6"/>
<accession>A0ABP1NF74</accession>
<reference evidence="9 10" key="1">
    <citation type="submission" date="2024-08" db="EMBL/GenBank/DDBJ databases">
        <authorList>
            <person name="Will J Nash"/>
            <person name="Angela Man"/>
            <person name="Seanna McTaggart"/>
            <person name="Kendall Baker"/>
            <person name="Tom Barker"/>
            <person name="Leah Catchpole"/>
            <person name="Alex Durrant"/>
            <person name="Karim Gharbi"/>
            <person name="Naomi Irish"/>
            <person name="Gemy Kaithakottil"/>
            <person name="Debby Ku"/>
            <person name="Aaliyah Providence"/>
            <person name="Felix Shaw"/>
            <person name="David Swarbreck"/>
            <person name="Chris Watkins"/>
            <person name="Ann M. McCartney"/>
            <person name="Giulio Formenti"/>
            <person name="Alice Mouton"/>
            <person name="Noel Vella"/>
            <person name="Bjorn M von Reumont"/>
            <person name="Adriana Vella"/>
            <person name="Wilfried Haerty"/>
        </authorList>
    </citation>
    <scope>NUCLEOTIDE SEQUENCE [LARGE SCALE GENOMIC DNA]</scope>
</reference>
<dbReference type="Pfam" id="PF06441">
    <property type="entry name" value="EHN"/>
    <property type="match status" value="1"/>
</dbReference>
<dbReference type="Gene3D" id="3.40.50.1820">
    <property type="entry name" value="alpha/beta hydrolase"/>
    <property type="match status" value="1"/>
</dbReference>
<evidence type="ECO:0000256" key="4">
    <source>
        <dbReference type="ARBA" id="ARBA00022797"/>
    </source>
</evidence>
<dbReference type="Proteomes" id="UP001642520">
    <property type="component" value="Unassembled WGS sequence"/>
</dbReference>
<comment type="catalytic activity">
    <reaction evidence="6">
        <text>cis-stilbene oxide + H2O = (1R,2R)-hydrobenzoin</text>
        <dbReference type="Rhea" id="RHEA:23900"/>
        <dbReference type="ChEBI" id="CHEBI:15377"/>
        <dbReference type="ChEBI" id="CHEBI:50004"/>
        <dbReference type="ChEBI" id="CHEBI:50014"/>
        <dbReference type="EC" id="3.3.2.9"/>
    </reaction>
</comment>
<evidence type="ECO:0000256" key="3">
    <source>
        <dbReference type="ARBA" id="ARBA00010088"/>
    </source>
</evidence>
<keyword evidence="5 6" id="KW-0378">Hydrolase</keyword>
<evidence type="ECO:0000256" key="5">
    <source>
        <dbReference type="ARBA" id="ARBA00022801"/>
    </source>
</evidence>
<dbReference type="PANTHER" id="PTHR21661:SF35">
    <property type="entry name" value="EPOXIDE HYDROLASE"/>
    <property type="match status" value="1"/>
</dbReference>
<dbReference type="InterPro" id="IPR000639">
    <property type="entry name" value="Epox_hydrolase-like"/>
</dbReference>
<comment type="similarity">
    <text evidence="3 6">Belongs to the peptidase S33 family.</text>
</comment>
<comment type="catalytic activity">
    <reaction evidence="1 6">
        <text>1-(4-methoxyphenyl)-N-methyl-N-[(3-methyloxetan-3-yl)methyl]methanamine + H2O = 2-{[(4-methoxybenzyl)(methyl)amino]methyl}-2-methylpropane-1,3-diol</text>
        <dbReference type="Rhea" id="RHEA:55764"/>
        <dbReference type="ChEBI" id="CHEBI:15377"/>
        <dbReference type="ChEBI" id="CHEBI:139161"/>
        <dbReference type="ChEBI" id="CHEBI:139164"/>
        <dbReference type="EC" id="3.3.2.9"/>
    </reaction>
</comment>
<evidence type="ECO:0000313" key="10">
    <source>
        <dbReference type="Proteomes" id="UP001642520"/>
    </source>
</evidence>
<sequence length="457" mass="51717">MWIMTAILAFCATGIALFLSSTSKLEVPILPETNWGLKKNEKASAEIRPFKINVSSAVLDDLKYRLAHRRPYTEPLENAAWSYGISSKFLNSVLDYWKDKYNWSEREALLNSYPQYITNIQGLDIHFYHVKPTNLPKNKNIKVLPLLILHGWPGSVVEFQKIIPILTTPRPNQDFVFEVIAPSLPGYGFSEGAVRPGMASAQMSVILKNLMQRLGFKRFYVQGGDWGSFVAANMAALFPEKIIGLHLNMCTSPTPSNFFWLVIGSYFPSLIGVHENYSLFLPVSKHLTLLLQEFGYFHIQATKPDTIGAAMTASPDGLAAYILEKFVFSTFRTFKENNNDNMIGKFTLNELLDNLMIYWITNSGTTSVRLYAENLSSTYRALQIERLPVEVPTGCAIFPNEILTQPQSLLKNRYPNMIQYNIMPHGGHFAALEEPTLLADDIFSFVQKTQRLQEKSS</sequence>
<keyword evidence="10" id="KW-1185">Reference proteome</keyword>
<comment type="function">
    <text evidence="6">Catalyzes juvenile hormone hydrolysis.</text>
</comment>
<evidence type="ECO:0000256" key="1">
    <source>
        <dbReference type="ARBA" id="ARBA00000221"/>
    </source>
</evidence>
<dbReference type="InterPro" id="IPR029058">
    <property type="entry name" value="AB_hydrolase_fold"/>
</dbReference>
<evidence type="ECO:0000256" key="6">
    <source>
        <dbReference type="PIRNR" id="PIRNR001112"/>
    </source>
</evidence>
<comment type="subcellular location">
    <subcellularLocation>
        <location evidence="6">Endoplasmic reticulum membrane</location>
    </subcellularLocation>
    <subcellularLocation>
        <location evidence="2">Microsome membrane</location>
        <topology evidence="2">Single-pass membrane protein</topology>
    </subcellularLocation>
</comment>
<dbReference type="InterPro" id="IPR016292">
    <property type="entry name" value="Epoxide_hydrolase"/>
</dbReference>
<dbReference type="PANTHER" id="PTHR21661">
    <property type="entry name" value="EPOXIDE HYDROLASE 1-RELATED"/>
    <property type="match status" value="1"/>
</dbReference>
<keyword evidence="4 6" id="KW-0058">Aromatic hydrocarbons catabolism</keyword>
<feature type="domain" description="Epoxide hydrolase N-terminal" evidence="8">
    <location>
        <begin position="47"/>
        <end position="159"/>
    </location>
</feature>
<dbReference type="EMBL" id="CAXAJV020001290">
    <property type="protein sequence ID" value="CAL7939635.1"/>
    <property type="molecule type" value="Genomic_DNA"/>
</dbReference>
<keyword evidence="6" id="KW-0472">Membrane</keyword>